<gene>
    <name evidence="1" type="ORF">M408DRAFT_135758</name>
</gene>
<evidence type="ECO:0000313" key="2">
    <source>
        <dbReference type="Proteomes" id="UP000054097"/>
    </source>
</evidence>
<protein>
    <submittedName>
        <fullName evidence="1">Uncharacterized protein</fullName>
    </submittedName>
</protein>
<name>A0A0C2WS87_SERVB</name>
<dbReference type="AlphaFoldDB" id="A0A0C2WS87"/>
<evidence type="ECO:0000313" key="1">
    <source>
        <dbReference type="EMBL" id="KIM20437.1"/>
    </source>
</evidence>
<organism evidence="1 2">
    <name type="scientific">Serendipita vermifera MAFF 305830</name>
    <dbReference type="NCBI Taxonomy" id="933852"/>
    <lineage>
        <taxon>Eukaryota</taxon>
        <taxon>Fungi</taxon>
        <taxon>Dikarya</taxon>
        <taxon>Basidiomycota</taxon>
        <taxon>Agaricomycotina</taxon>
        <taxon>Agaricomycetes</taxon>
        <taxon>Sebacinales</taxon>
        <taxon>Serendipitaceae</taxon>
        <taxon>Serendipita</taxon>
    </lineage>
</organism>
<accession>A0A0C2WS87</accession>
<sequence length="285" mass="31027">MESAGMGINLALNMKKMEIAIRDLNTLVKLSDLVSKDLLSSSLDAFVISAKDASRHLSRLESGVGGAVDSIVAMNDYAINSLEAIEKYEKNKSAISTIIHSTNISPMSREKIAETFNQAAGVTESNLRRLIEMALATMTILNQIESQLSVIHEVVSREEGDTEAKRDEVLADLWTYLGANRDKLNRFADHRTLLSQVANHRSAAAMQVGGTIVQLEGLAADLDELRERVATPLLAHGTAVPLKVHIETLRKGVQRLTDGRNRAKVKEDAILGIVMDGPQHVGIGQ</sequence>
<keyword evidence="2" id="KW-1185">Reference proteome</keyword>
<proteinExistence type="predicted"/>
<dbReference type="STRING" id="933852.A0A0C2WS87"/>
<dbReference type="Proteomes" id="UP000054097">
    <property type="component" value="Unassembled WGS sequence"/>
</dbReference>
<dbReference type="EMBL" id="KN824434">
    <property type="protein sequence ID" value="KIM20437.1"/>
    <property type="molecule type" value="Genomic_DNA"/>
</dbReference>
<dbReference type="OrthoDB" id="4179406at2759"/>
<reference evidence="1 2" key="1">
    <citation type="submission" date="2014-04" db="EMBL/GenBank/DDBJ databases">
        <authorList>
            <consortium name="DOE Joint Genome Institute"/>
            <person name="Kuo A."/>
            <person name="Zuccaro A."/>
            <person name="Kohler A."/>
            <person name="Nagy L.G."/>
            <person name="Floudas D."/>
            <person name="Copeland A."/>
            <person name="Barry K.W."/>
            <person name="Cichocki N."/>
            <person name="Veneault-Fourrey C."/>
            <person name="LaButti K."/>
            <person name="Lindquist E.A."/>
            <person name="Lipzen A."/>
            <person name="Lundell T."/>
            <person name="Morin E."/>
            <person name="Murat C."/>
            <person name="Sun H."/>
            <person name="Tunlid A."/>
            <person name="Henrissat B."/>
            <person name="Grigoriev I.V."/>
            <person name="Hibbett D.S."/>
            <person name="Martin F."/>
            <person name="Nordberg H.P."/>
            <person name="Cantor M.N."/>
            <person name="Hua S.X."/>
        </authorList>
    </citation>
    <scope>NUCLEOTIDE SEQUENCE [LARGE SCALE GENOMIC DNA]</scope>
    <source>
        <strain evidence="1 2">MAFF 305830</strain>
    </source>
</reference>
<dbReference type="HOGENOM" id="CLU_026455_1_1_1"/>
<reference evidence="2" key="2">
    <citation type="submission" date="2015-01" db="EMBL/GenBank/DDBJ databases">
        <title>Evolutionary Origins and Diversification of the Mycorrhizal Mutualists.</title>
        <authorList>
            <consortium name="DOE Joint Genome Institute"/>
            <consortium name="Mycorrhizal Genomics Consortium"/>
            <person name="Kohler A."/>
            <person name="Kuo A."/>
            <person name="Nagy L.G."/>
            <person name="Floudas D."/>
            <person name="Copeland A."/>
            <person name="Barry K.W."/>
            <person name="Cichocki N."/>
            <person name="Veneault-Fourrey C."/>
            <person name="LaButti K."/>
            <person name="Lindquist E.A."/>
            <person name="Lipzen A."/>
            <person name="Lundell T."/>
            <person name="Morin E."/>
            <person name="Murat C."/>
            <person name="Riley R."/>
            <person name="Ohm R."/>
            <person name="Sun H."/>
            <person name="Tunlid A."/>
            <person name="Henrissat B."/>
            <person name="Grigoriev I.V."/>
            <person name="Hibbett D.S."/>
            <person name="Martin F."/>
        </authorList>
    </citation>
    <scope>NUCLEOTIDE SEQUENCE [LARGE SCALE GENOMIC DNA]</scope>
    <source>
        <strain evidence="2">MAFF 305830</strain>
    </source>
</reference>